<proteinExistence type="predicted"/>
<reference evidence="3" key="1">
    <citation type="submission" date="2016-11" db="UniProtKB">
        <authorList>
            <consortium name="WormBaseParasite"/>
        </authorList>
    </citation>
    <scope>IDENTIFICATION</scope>
</reference>
<evidence type="ECO:0000313" key="2">
    <source>
        <dbReference type="Proteomes" id="UP000095281"/>
    </source>
</evidence>
<sequence>MSNIQSSFSSSSSSSSSPPPTSSTTTTNIAERRRIEEQQHIVSQDRAQRRTSVLERREQLRERTLQNARARQWDPHYPEGNDTCCICLDEDVVMTYATCGQKSVCVDCIDAWCNYHDPKRGCYIKPLKPKQQHPYRLVAFDLETMQHKISNQAKQQRIHEPNFIAAKIACPKCITTGEWKRSLKNYFCEVCGPHRTITFSQQPYNDTYSDQQIISQNPLDDFAQWIPYDLPIKYDTYVYSHFGGRFDMVLVFEKLYNERLNPELIMKGNKLYEMKVKQRQNLNPNVIFRDSFNLMPMSLAALVPTFGLEVEDKPFSRTCQIAQRTTEK</sequence>
<dbReference type="Proteomes" id="UP000095281">
    <property type="component" value="Unplaced"/>
</dbReference>
<evidence type="ECO:0000256" key="1">
    <source>
        <dbReference type="SAM" id="MobiDB-lite"/>
    </source>
</evidence>
<dbReference type="Gene3D" id="3.30.420.10">
    <property type="entry name" value="Ribonuclease H-like superfamily/Ribonuclease H"/>
    <property type="match status" value="1"/>
</dbReference>
<feature type="compositionally biased region" description="Basic and acidic residues" evidence="1">
    <location>
        <begin position="30"/>
        <end position="39"/>
    </location>
</feature>
<accession>A0A1I8BN69</accession>
<protein>
    <submittedName>
        <fullName evidence="3">RING-type domain-containing protein</fullName>
    </submittedName>
</protein>
<organism evidence="2 3">
    <name type="scientific">Meloidogyne hapla</name>
    <name type="common">Root-knot nematode worm</name>
    <dbReference type="NCBI Taxonomy" id="6305"/>
    <lineage>
        <taxon>Eukaryota</taxon>
        <taxon>Metazoa</taxon>
        <taxon>Ecdysozoa</taxon>
        <taxon>Nematoda</taxon>
        <taxon>Chromadorea</taxon>
        <taxon>Rhabditida</taxon>
        <taxon>Tylenchina</taxon>
        <taxon>Tylenchomorpha</taxon>
        <taxon>Tylenchoidea</taxon>
        <taxon>Meloidogynidae</taxon>
        <taxon>Meloidogyninae</taxon>
        <taxon>Meloidogyne</taxon>
    </lineage>
</organism>
<dbReference type="WBParaSite" id="MhA1_Contig3180.frz3.gene2">
    <property type="protein sequence ID" value="MhA1_Contig3180.frz3.gene2"/>
    <property type="gene ID" value="MhA1_Contig3180.frz3.gene2"/>
</dbReference>
<evidence type="ECO:0000313" key="3">
    <source>
        <dbReference type="WBParaSite" id="MhA1_Contig3180.frz3.gene2"/>
    </source>
</evidence>
<keyword evidence="2" id="KW-1185">Reference proteome</keyword>
<dbReference type="InterPro" id="IPR012337">
    <property type="entry name" value="RNaseH-like_sf"/>
</dbReference>
<name>A0A1I8BN69_MELHA</name>
<dbReference type="GO" id="GO:0003676">
    <property type="term" value="F:nucleic acid binding"/>
    <property type="evidence" value="ECO:0007669"/>
    <property type="project" value="InterPro"/>
</dbReference>
<feature type="compositionally biased region" description="Low complexity" evidence="1">
    <location>
        <begin position="1"/>
        <end position="27"/>
    </location>
</feature>
<dbReference type="AlphaFoldDB" id="A0A1I8BN69"/>
<feature type="region of interest" description="Disordered" evidence="1">
    <location>
        <begin position="1"/>
        <end position="53"/>
    </location>
</feature>
<dbReference type="SUPFAM" id="SSF53098">
    <property type="entry name" value="Ribonuclease H-like"/>
    <property type="match status" value="1"/>
</dbReference>
<dbReference type="InterPro" id="IPR036397">
    <property type="entry name" value="RNaseH_sf"/>
</dbReference>